<comment type="caution">
    <text evidence="3">The sequence shown here is derived from an EMBL/GenBank/DDBJ whole genome shotgun (WGS) entry which is preliminary data.</text>
</comment>
<organism evidence="3 4">
    <name type="scientific">Symbiodinium natans</name>
    <dbReference type="NCBI Taxonomy" id="878477"/>
    <lineage>
        <taxon>Eukaryota</taxon>
        <taxon>Sar</taxon>
        <taxon>Alveolata</taxon>
        <taxon>Dinophyceae</taxon>
        <taxon>Suessiales</taxon>
        <taxon>Symbiodiniaceae</taxon>
        <taxon>Symbiodinium</taxon>
    </lineage>
</organism>
<evidence type="ECO:0000256" key="1">
    <source>
        <dbReference type="SAM" id="MobiDB-lite"/>
    </source>
</evidence>
<evidence type="ECO:0000313" key="4">
    <source>
        <dbReference type="Proteomes" id="UP000604046"/>
    </source>
</evidence>
<accession>A0A812PL28</accession>
<feature type="transmembrane region" description="Helical" evidence="2">
    <location>
        <begin position="135"/>
        <end position="160"/>
    </location>
</feature>
<feature type="transmembrane region" description="Helical" evidence="2">
    <location>
        <begin position="303"/>
        <end position="331"/>
    </location>
</feature>
<keyword evidence="2" id="KW-0472">Membrane</keyword>
<feature type="transmembrane region" description="Helical" evidence="2">
    <location>
        <begin position="272"/>
        <end position="291"/>
    </location>
</feature>
<dbReference type="AlphaFoldDB" id="A0A812PL28"/>
<keyword evidence="4" id="KW-1185">Reference proteome</keyword>
<feature type="region of interest" description="Disordered" evidence="1">
    <location>
        <begin position="1"/>
        <end position="44"/>
    </location>
</feature>
<dbReference type="Proteomes" id="UP000604046">
    <property type="component" value="Unassembled WGS sequence"/>
</dbReference>
<reference evidence="3" key="1">
    <citation type="submission" date="2021-02" db="EMBL/GenBank/DDBJ databases">
        <authorList>
            <person name="Dougan E. K."/>
            <person name="Rhodes N."/>
            <person name="Thang M."/>
            <person name="Chan C."/>
        </authorList>
    </citation>
    <scope>NUCLEOTIDE SEQUENCE</scope>
</reference>
<name>A0A812PL28_9DINO</name>
<feature type="transmembrane region" description="Helical" evidence="2">
    <location>
        <begin position="524"/>
        <end position="543"/>
    </location>
</feature>
<feature type="transmembrane region" description="Helical" evidence="2">
    <location>
        <begin position="448"/>
        <end position="472"/>
    </location>
</feature>
<keyword evidence="2" id="KW-1133">Transmembrane helix</keyword>
<feature type="compositionally biased region" description="Basic and acidic residues" evidence="1">
    <location>
        <begin position="1"/>
        <end position="22"/>
    </location>
</feature>
<sequence>MASTRHDAAEDVKPRVPHEGSRPEIAASHTRPASHPCARASEPGAKAFEEDVAAEHVDDGEQMQRQVEMARVIASLKLTRPEILRTTSAHNVLHRFGFVLRKGPYSTEYERSSQSQEIAQFWSHSWHGPVLAKIMLLYVVCNGFPAAAMGTISIAVAKTLAWHCVLPCDDRALEATLCLFIGLLVSGLTLAFWRPSRRIFLDKICINQKDVDLRTEGVLNVGAFLKCSKSMLACWDATYMQRLWCVLEMAAFLTSHSSSAELDIKPVHAGPCVIISFACISVFLMLLNPALDFMVSWVGSDVWFYLLNAVTTLPIITVCLSLATAALRMYFRDVEAVREQLRRFSFQRDPDCACCALKHVHPSSGRALNCDKETLGQSIRLWFGSVDAFDTFVQQDVLFAFNKTFASYGLPYSWLAGATVPVVWCGVAYYIPQDDAFSGNLLPEFSTVIWLLCWWLAYIPIMVLLWMKVVYAFRARRSYQVSEVLTNVVCAFSLGLLYGAMNALDGLIYTGLDHLFQRPVRSQGAELVVATIQLIIVSGFLHCGWGRICLSLPGVRKAQGSA</sequence>
<feature type="transmembrane region" description="Helical" evidence="2">
    <location>
        <begin position="412"/>
        <end position="432"/>
    </location>
</feature>
<keyword evidence="2" id="KW-0812">Transmembrane</keyword>
<feature type="transmembrane region" description="Helical" evidence="2">
    <location>
        <begin position="484"/>
        <end position="504"/>
    </location>
</feature>
<dbReference type="EMBL" id="CAJNDS010002182">
    <property type="protein sequence ID" value="CAE7362307.1"/>
    <property type="molecule type" value="Genomic_DNA"/>
</dbReference>
<feature type="transmembrane region" description="Helical" evidence="2">
    <location>
        <begin position="172"/>
        <end position="193"/>
    </location>
</feature>
<proteinExistence type="predicted"/>
<evidence type="ECO:0000313" key="3">
    <source>
        <dbReference type="EMBL" id="CAE7362307.1"/>
    </source>
</evidence>
<evidence type="ECO:0000256" key="2">
    <source>
        <dbReference type="SAM" id="Phobius"/>
    </source>
</evidence>
<gene>
    <name evidence="3" type="ORF">SNAT2548_LOCUS19528</name>
</gene>
<protein>
    <submittedName>
        <fullName evidence="3">Uncharacterized protein</fullName>
    </submittedName>
</protein>